<name>A0ACC1T493_9APHY</name>
<protein>
    <submittedName>
        <fullName evidence="1">Uncharacterized protein</fullName>
    </submittedName>
</protein>
<dbReference type="Proteomes" id="UP001148662">
    <property type="component" value="Unassembled WGS sequence"/>
</dbReference>
<proteinExistence type="predicted"/>
<evidence type="ECO:0000313" key="1">
    <source>
        <dbReference type="EMBL" id="KAJ3552638.1"/>
    </source>
</evidence>
<gene>
    <name evidence="1" type="ORF">NM688_g4044</name>
</gene>
<keyword evidence="2" id="KW-1185">Reference proteome</keyword>
<sequence>MYGFSIFLYLGFAMVLYVIMWFMPSFSEVDLGSVIGHACVAENVDGMSFIWIPVLTFEIVMFPLAAYEALKQFKDGAWQACRLMQVMFRDSFAYFLLIVALNVTNLIVWIHVRDTLLSTTFTFHWIIDVNPRLSNVDEHSFGGTFRNSEGGH</sequence>
<evidence type="ECO:0000313" key="2">
    <source>
        <dbReference type="Proteomes" id="UP001148662"/>
    </source>
</evidence>
<accession>A0ACC1T493</accession>
<comment type="caution">
    <text evidence="1">The sequence shown here is derived from an EMBL/GenBank/DDBJ whole genome shotgun (WGS) entry which is preliminary data.</text>
</comment>
<organism evidence="1 2">
    <name type="scientific">Phlebia brevispora</name>
    <dbReference type="NCBI Taxonomy" id="194682"/>
    <lineage>
        <taxon>Eukaryota</taxon>
        <taxon>Fungi</taxon>
        <taxon>Dikarya</taxon>
        <taxon>Basidiomycota</taxon>
        <taxon>Agaricomycotina</taxon>
        <taxon>Agaricomycetes</taxon>
        <taxon>Polyporales</taxon>
        <taxon>Meruliaceae</taxon>
        <taxon>Phlebia</taxon>
    </lineage>
</organism>
<reference evidence="1" key="1">
    <citation type="submission" date="2022-07" db="EMBL/GenBank/DDBJ databases">
        <title>Genome Sequence of Phlebia brevispora.</title>
        <authorList>
            <person name="Buettner E."/>
        </authorList>
    </citation>
    <scope>NUCLEOTIDE SEQUENCE</scope>
    <source>
        <strain evidence="1">MPL23</strain>
    </source>
</reference>
<dbReference type="EMBL" id="JANHOG010000636">
    <property type="protein sequence ID" value="KAJ3552638.1"/>
    <property type="molecule type" value="Genomic_DNA"/>
</dbReference>